<name>L0A5Z0_DEIPD</name>
<dbReference type="KEGG" id="dpd:Deipe_3846"/>
<evidence type="ECO:0000313" key="3">
    <source>
        <dbReference type="Proteomes" id="UP000010467"/>
    </source>
</evidence>
<feature type="region of interest" description="Disordered" evidence="1">
    <location>
        <begin position="12"/>
        <end position="37"/>
    </location>
</feature>
<proteinExistence type="predicted"/>
<dbReference type="AlphaFoldDB" id="L0A5Z0"/>
<dbReference type="EMBL" id="CP003383">
    <property type="protein sequence ID" value="AFZ69266.1"/>
    <property type="molecule type" value="Genomic_DNA"/>
</dbReference>
<protein>
    <submittedName>
        <fullName evidence="2">Uncharacterized protein</fullName>
    </submittedName>
</protein>
<gene>
    <name evidence="2" type="ordered locus">Deipe_3846</name>
</gene>
<organism evidence="2 3">
    <name type="scientific">Deinococcus peraridilitoris (strain DSM 19664 / LMG 22246 / CIP 109416 / KR-200)</name>
    <dbReference type="NCBI Taxonomy" id="937777"/>
    <lineage>
        <taxon>Bacteria</taxon>
        <taxon>Thermotogati</taxon>
        <taxon>Deinococcota</taxon>
        <taxon>Deinococci</taxon>
        <taxon>Deinococcales</taxon>
        <taxon>Deinococcaceae</taxon>
        <taxon>Deinococcus</taxon>
    </lineage>
</organism>
<keyword evidence="3" id="KW-1185">Reference proteome</keyword>
<reference evidence="3" key="1">
    <citation type="submission" date="2012-03" db="EMBL/GenBank/DDBJ databases">
        <title>Complete sequence of plasmid 1 of Deinococcus peraridilitoris DSM 19664.</title>
        <authorList>
            <person name="Lucas S."/>
            <person name="Copeland A."/>
            <person name="Lapidus A."/>
            <person name="Glavina del Rio T."/>
            <person name="Dalin E."/>
            <person name="Tice H."/>
            <person name="Bruce D."/>
            <person name="Goodwin L."/>
            <person name="Pitluck S."/>
            <person name="Peters L."/>
            <person name="Mikhailova N."/>
            <person name="Lu M."/>
            <person name="Kyrpides N."/>
            <person name="Mavromatis K."/>
            <person name="Ivanova N."/>
            <person name="Brettin T."/>
            <person name="Detter J.C."/>
            <person name="Han C."/>
            <person name="Larimer F."/>
            <person name="Land M."/>
            <person name="Hauser L."/>
            <person name="Markowitz V."/>
            <person name="Cheng J.-F."/>
            <person name="Hugenholtz P."/>
            <person name="Woyke T."/>
            <person name="Wu D."/>
            <person name="Pukall R."/>
            <person name="Steenblock K."/>
            <person name="Brambilla E."/>
            <person name="Klenk H.-P."/>
            <person name="Eisen J.A."/>
        </authorList>
    </citation>
    <scope>NUCLEOTIDE SEQUENCE [LARGE SCALE GENOMIC DNA]</scope>
    <source>
        <strain evidence="3">DSM 19664 / LMG 22246 / CIP 109416 / KR-200</strain>
        <plasmid evidence="3">Plasmid pDEIPE01</plasmid>
    </source>
</reference>
<accession>L0A5Z0</accession>
<dbReference type="Proteomes" id="UP000010467">
    <property type="component" value="Plasmid pDEIPE01"/>
</dbReference>
<dbReference type="PATRIC" id="fig|937777.3.peg.3858"/>
<sequence>MTLSLFACGASVPNTTTPGETKAPVETTDPSTPPEEVSNMTALSGTIVDWVAYPGRTRRVFLDVDMNLQLTLAVVQTNGQFNLPLPSAQQLQPYLKDFNAMPANPDCTYTLKSSNATSRVFFTSNLEVYDVQEESVSGNVRLYGEASGGAQQMALWTYATEATTLSGSERCVRDGYTYNMTFDARIPKGWSAMTQEIVESSLTLMSSTVRSGRPDGEVWKYF</sequence>
<evidence type="ECO:0000256" key="1">
    <source>
        <dbReference type="SAM" id="MobiDB-lite"/>
    </source>
</evidence>
<evidence type="ECO:0000313" key="2">
    <source>
        <dbReference type="EMBL" id="AFZ69266.1"/>
    </source>
</evidence>
<geneLocation type="plasmid" evidence="2 3">
    <name>pDEIPE01</name>
</geneLocation>
<dbReference type="HOGENOM" id="CLU_1243647_0_0_0"/>
<keyword evidence="2" id="KW-0614">Plasmid</keyword>